<feature type="non-terminal residue" evidence="2">
    <location>
        <position position="112"/>
    </location>
</feature>
<accession>A0A6J4MBN7</accession>
<feature type="compositionally biased region" description="Basic and acidic residues" evidence="1">
    <location>
        <begin position="48"/>
        <end position="60"/>
    </location>
</feature>
<evidence type="ECO:0000256" key="1">
    <source>
        <dbReference type="SAM" id="MobiDB-lite"/>
    </source>
</evidence>
<sequence>GSASAHPRTATGEPREGSGLAAGAGRGEEPAEALGGLDHRRPGPGTDQRGHRQDARDRPAAVDAGAGQGARPPAHGAAGHLGEPSGARPRNEPGRCAATGVRQPQFRPRGGV</sequence>
<feature type="non-terminal residue" evidence="2">
    <location>
        <position position="1"/>
    </location>
</feature>
<feature type="region of interest" description="Disordered" evidence="1">
    <location>
        <begin position="1"/>
        <end position="112"/>
    </location>
</feature>
<name>A0A6J4MBN7_9ACTN</name>
<dbReference type="AlphaFoldDB" id="A0A6J4MBN7"/>
<dbReference type="EMBL" id="CADCUI010000050">
    <property type="protein sequence ID" value="CAA9355791.1"/>
    <property type="molecule type" value="Genomic_DNA"/>
</dbReference>
<gene>
    <name evidence="2" type="ORF">AVDCRST_MAG34-2079</name>
</gene>
<proteinExistence type="predicted"/>
<protein>
    <submittedName>
        <fullName evidence="2">Integration host factor</fullName>
    </submittedName>
</protein>
<feature type="compositionally biased region" description="Low complexity" evidence="1">
    <location>
        <begin position="69"/>
        <end position="82"/>
    </location>
</feature>
<evidence type="ECO:0000313" key="2">
    <source>
        <dbReference type="EMBL" id="CAA9355791.1"/>
    </source>
</evidence>
<organism evidence="2">
    <name type="scientific">uncultured Nocardioidaceae bacterium</name>
    <dbReference type="NCBI Taxonomy" id="253824"/>
    <lineage>
        <taxon>Bacteria</taxon>
        <taxon>Bacillati</taxon>
        <taxon>Actinomycetota</taxon>
        <taxon>Actinomycetes</taxon>
        <taxon>Propionibacteriales</taxon>
        <taxon>Nocardioidaceae</taxon>
        <taxon>environmental samples</taxon>
    </lineage>
</organism>
<reference evidence="2" key="1">
    <citation type="submission" date="2020-02" db="EMBL/GenBank/DDBJ databases">
        <authorList>
            <person name="Meier V. D."/>
        </authorList>
    </citation>
    <scope>NUCLEOTIDE SEQUENCE</scope>
    <source>
        <strain evidence="2">AVDCRST_MAG34</strain>
    </source>
</reference>